<evidence type="ECO:0000313" key="1">
    <source>
        <dbReference type="EMBL" id="GAE25950.1"/>
    </source>
</evidence>
<evidence type="ECO:0008006" key="3">
    <source>
        <dbReference type="Google" id="ProtNLM"/>
    </source>
</evidence>
<sequence length="69" mass="7864">MGLLNVIGNWFDQRYEKRVEYSKEQGVCPECQGKGFSMHGSEMYMLNSYLDCGGCSGSGLYTDWVETNY</sequence>
<dbReference type="SUPFAM" id="SSF57938">
    <property type="entry name" value="DnaJ/Hsp40 cysteine-rich domain"/>
    <property type="match status" value="1"/>
</dbReference>
<proteinExistence type="predicted"/>
<dbReference type="Proteomes" id="UP000018890">
    <property type="component" value="Unassembled WGS sequence"/>
</dbReference>
<reference evidence="1" key="1">
    <citation type="journal article" date="2014" name="Genome Announc.">
        <title>Draft Genome Sequences of Three Alkaliphilic Bacillus Strains, Bacillus wakoensis JCM 9140T, Bacillus akibai JCM 9157T, and Bacillus hemicellulosilyticus JCM 9152T.</title>
        <authorList>
            <person name="Yuki M."/>
            <person name="Oshima K."/>
            <person name="Suda W."/>
            <person name="Oshida Y."/>
            <person name="Kitamura K."/>
            <person name="Iida T."/>
            <person name="Hattori M."/>
            <person name="Ohkuma M."/>
        </authorList>
    </citation>
    <scope>NUCLEOTIDE SEQUENCE [LARGE SCALE GENOMIC DNA]</scope>
    <source>
        <strain evidence="1">JCM 9140</strain>
    </source>
</reference>
<dbReference type="AlphaFoldDB" id="W4Q1Z2"/>
<comment type="caution">
    <text evidence="1">The sequence shown here is derived from an EMBL/GenBank/DDBJ whole genome shotgun (WGS) entry which is preliminary data.</text>
</comment>
<dbReference type="RefSeq" id="WP_034745047.1">
    <property type="nucleotide sequence ID" value="NZ_BAUT01000016.1"/>
</dbReference>
<protein>
    <recommendedName>
        <fullName evidence="3">Methionine aminopeptidase</fullName>
    </recommendedName>
</protein>
<dbReference type="OrthoDB" id="2882832at2"/>
<gene>
    <name evidence="1" type="ORF">JCM9140_1973</name>
</gene>
<dbReference type="STRING" id="1236970.JCM9140_1973"/>
<evidence type="ECO:0000313" key="2">
    <source>
        <dbReference type="Proteomes" id="UP000018890"/>
    </source>
</evidence>
<dbReference type="InterPro" id="IPR036410">
    <property type="entry name" value="HSP_DnaJ_Cys-rich_dom_sf"/>
</dbReference>
<dbReference type="Gene3D" id="1.20.1580.10">
    <property type="entry name" value="ABC transporter ATPase like domain"/>
    <property type="match status" value="1"/>
</dbReference>
<dbReference type="EMBL" id="BAUT01000016">
    <property type="protein sequence ID" value="GAE25950.1"/>
    <property type="molecule type" value="Genomic_DNA"/>
</dbReference>
<keyword evidence="2" id="KW-1185">Reference proteome</keyword>
<organism evidence="1 2">
    <name type="scientific">Halalkalibacter wakoensis JCM 9140</name>
    <dbReference type="NCBI Taxonomy" id="1236970"/>
    <lineage>
        <taxon>Bacteria</taxon>
        <taxon>Bacillati</taxon>
        <taxon>Bacillota</taxon>
        <taxon>Bacilli</taxon>
        <taxon>Bacillales</taxon>
        <taxon>Bacillaceae</taxon>
        <taxon>Halalkalibacter</taxon>
    </lineage>
</organism>
<name>W4Q1Z2_9BACI</name>
<accession>W4Q1Z2</accession>